<evidence type="ECO:0000313" key="17">
    <source>
        <dbReference type="EMBL" id="POS70558.1"/>
    </source>
</evidence>
<keyword evidence="18" id="KW-1185">Reference proteome</keyword>
<dbReference type="InterPro" id="IPR015366">
    <property type="entry name" value="S53_propep"/>
</dbReference>
<gene>
    <name evidence="17" type="ORF">DHEL01_v211047</name>
</gene>
<evidence type="ECO:0000256" key="4">
    <source>
        <dbReference type="ARBA" id="ARBA00012462"/>
    </source>
</evidence>
<dbReference type="GO" id="GO:0008240">
    <property type="term" value="F:tripeptidyl-peptidase activity"/>
    <property type="evidence" value="ECO:0007669"/>
    <property type="project" value="UniProtKB-EC"/>
</dbReference>
<dbReference type="InterPro" id="IPR030400">
    <property type="entry name" value="Sedolisin_dom"/>
</dbReference>
<feature type="binding site" evidence="15">
    <location>
        <position position="594"/>
    </location>
    <ligand>
        <name>Ca(2+)</name>
        <dbReference type="ChEBI" id="CHEBI:29108"/>
    </ligand>
</feature>
<dbReference type="Pfam" id="PF09286">
    <property type="entry name" value="Pro-kuma_activ"/>
    <property type="match status" value="1"/>
</dbReference>
<keyword evidence="14" id="KW-0325">Glycoprotein</keyword>
<dbReference type="STRING" id="158607.A0A2P5HJW8"/>
<evidence type="ECO:0000256" key="5">
    <source>
        <dbReference type="ARBA" id="ARBA00022525"/>
    </source>
</evidence>
<sequence length="620" mass="66876">MAGKFVSQCMTIFLNSLSSFLSSNPETTKGSNYPTEGHFSAIPAGWTELQSHHPDISFPFRISLAAADEALLENTLLRVSDPASEWYGHHLGREEARMLVQPSSKSKHAVFKWIESHGIEYELVDHFVHINTSLANANVLLGADFRIYRSEENGESYLSTASLTLPHDITQHVNLVYPSTGFYTLGTAHNANSYVDLTSGTTIRGRGHMSSLNHSSCNDVVDPSCIRQLYSIGVQSEFNLTANSSFGIATFLGAKVNATDLEEFVAEHSPGRNISFPSTISLTQSNVEEASNSAEADLDLQLAVSLAEPVPVTLYSYPGRAPWFPDSEQPDRPRNEPYLEFLEALLALPNAELPTVLSVSFAETEQSVPIPYARMVCKMMAQLGVRGVSILVASGDSGVGKSCQANANQPQGKARGEGARFLPNFPASCPWVTAVGGTERLEPSERAVPFSSGGFSDVFPRPQYQDIAVAGYLEATVGERWAGLYNPDGRGIPDVAALANNILIRHDGQDKRVGGTSAASPIFAAVVSLLNAVRLGDGLPPLGFLNPWLYQFGPEMLTDVTEGSSWGCKGSAVSEDAHSHLVPGAGWEAAKGWDPVTGLGTPNLPKMMKGLYNSSMWFCE</sequence>
<name>A0A2P5HJW8_DIAHE</name>
<dbReference type="InterPro" id="IPR036852">
    <property type="entry name" value="Peptidase_S8/S53_dom_sf"/>
</dbReference>
<dbReference type="OrthoDB" id="409122at2759"/>
<dbReference type="Gene3D" id="3.40.50.200">
    <property type="entry name" value="Peptidase S8/S53 domain"/>
    <property type="match status" value="1"/>
</dbReference>
<keyword evidence="6 15" id="KW-0645">Protease</keyword>
<dbReference type="GO" id="GO:0005576">
    <property type="term" value="C:extracellular region"/>
    <property type="evidence" value="ECO:0007669"/>
    <property type="project" value="UniProtKB-SubCell"/>
</dbReference>
<evidence type="ECO:0000256" key="9">
    <source>
        <dbReference type="ARBA" id="ARBA00022801"/>
    </source>
</evidence>
<keyword evidence="11 15" id="KW-0106">Calcium</keyword>
<feature type="active site" description="Charge relay system" evidence="15">
    <location>
        <position position="299"/>
    </location>
</feature>
<dbReference type="GO" id="GO:0004252">
    <property type="term" value="F:serine-type endopeptidase activity"/>
    <property type="evidence" value="ECO:0007669"/>
    <property type="project" value="UniProtKB-UniRule"/>
</dbReference>
<feature type="active site" description="Charge relay system" evidence="15">
    <location>
        <position position="295"/>
    </location>
</feature>
<dbReference type="CDD" id="cd04056">
    <property type="entry name" value="Peptidases_S53"/>
    <property type="match status" value="1"/>
</dbReference>
<dbReference type="FunFam" id="3.40.50.200:FF:000015">
    <property type="entry name" value="Tripeptidyl peptidase A"/>
    <property type="match status" value="1"/>
</dbReference>
<dbReference type="EC" id="3.4.14.10" evidence="4"/>
<dbReference type="PROSITE" id="PS51695">
    <property type="entry name" value="SEDOLISIN"/>
    <property type="match status" value="1"/>
</dbReference>
<evidence type="ECO:0000256" key="8">
    <source>
        <dbReference type="ARBA" id="ARBA00022729"/>
    </source>
</evidence>
<feature type="binding site" evidence="15">
    <location>
        <position position="560"/>
    </location>
    <ligand>
        <name>Ca(2+)</name>
        <dbReference type="ChEBI" id="CHEBI:29108"/>
    </ligand>
</feature>
<dbReference type="SMART" id="SM00944">
    <property type="entry name" value="Pro-kuma_activ"/>
    <property type="match status" value="1"/>
</dbReference>
<dbReference type="InterPro" id="IPR050819">
    <property type="entry name" value="Tripeptidyl-peptidase_I"/>
</dbReference>
<evidence type="ECO:0000256" key="10">
    <source>
        <dbReference type="ARBA" id="ARBA00022825"/>
    </source>
</evidence>
<comment type="caution">
    <text evidence="17">The sequence shown here is derived from an EMBL/GenBank/DDBJ whole genome shotgun (WGS) entry which is preliminary data.</text>
</comment>
<dbReference type="SUPFAM" id="SSF54897">
    <property type="entry name" value="Protease propeptides/inhibitors"/>
    <property type="match status" value="1"/>
</dbReference>
<evidence type="ECO:0000256" key="11">
    <source>
        <dbReference type="ARBA" id="ARBA00022837"/>
    </source>
</evidence>
<dbReference type="InParanoid" id="A0A2P5HJW8"/>
<feature type="binding site" evidence="15">
    <location>
        <position position="592"/>
    </location>
    <ligand>
        <name>Ca(2+)</name>
        <dbReference type="ChEBI" id="CHEBI:29108"/>
    </ligand>
</feature>
<proteinExistence type="predicted"/>
<evidence type="ECO:0000256" key="6">
    <source>
        <dbReference type="ARBA" id="ARBA00022670"/>
    </source>
</evidence>
<feature type="binding site" evidence="15">
    <location>
        <position position="559"/>
    </location>
    <ligand>
        <name>Ca(2+)</name>
        <dbReference type="ChEBI" id="CHEBI:29108"/>
    </ligand>
</feature>
<evidence type="ECO:0000256" key="12">
    <source>
        <dbReference type="ARBA" id="ARBA00023026"/>
    </source>
</evidence>
<feature type="active site" description="Charge relay system" evidence="15">
    <location>
        <position position="517"/>
    </location>
</feature>
<keyword evidence="13" id="KW-0865">Zymogen</keyword>
<evidence type="ECO:0000256" key="13">
    <source>
        <dbReference type="ARBA" id="ARBA00023145"/>
    </source>
</evidence>
<dbReference type="PANTHER" id="PTHR14218:SF32">
    <property type="entry name" value="TRIPEPTIDYL PEPTIDASE SED3 (AFU_ORTHOLOGUE AFUA_3G08930)"/>
    <property type="match status" value="1"/>
</dbReference>
<comment type="function">
    <text evidence="2">Secreted tripeptidyl-peptidase which degrades proteins at acidic pHs and is involved in virulence.</text>
</comment>
<dbReference type="InterPro" id="IPR023828">
    <property type="entry name" value="Peptidase_S8_Ser-AS"/>
</dbReference>
<evidence type="ECO:0000256" key="3">
    <source>
        <dbReference type="ARBA" id="ARBA00004239"/>
    </source>
</evidence>
<organism evidence="17 18">
    <name type="scientific">Diaporthe helianthi</name>
    <dbReference type="NCBI Taxonomy" id="158607"/>
    <lineage>
        <taxon>Eukaryota</taxon>
        <taxon>Fungi</taxon>
        <taxon>Dikarya</taxon>
        <taxon>Ascomycota</taxon>
        <taxon>Pezizomycotina</taxon>
        <taxon>Sordariomycetes</taxon>
        <taxon>Sordariomycetidae</taxon>
        <taxon>Diaporthales</taxon>
        <taxon>Diaporthaceae</taxon>
        <taxon>Diaporthe</taxon>
    </lineage>
</organism>
<evidence type="ECO:0000259" key="16">
    <source>
        <dbReference type="PROSITE" id="PS51695"/>
    </source>
</evidence>
<keyword evidence="7 15" id="KW-0479">Metal-binding</keyword>
<dbReference type="GO" id="GO:0046872">
    <property type="term" value="F:metal ion binding"/>
    <property type="evidence" value="ECO:0007669"/>
    <property type="project" value="UniProtKB-UniRule"/>
</dbReference>
<dbReference type="AlphaFoldDB" id="A0A2P5HJW8"/>
<keyword evidence="5" id="KW-0964">Secreted</keyword>
<comment type="subcellular location">
    <subcellularLocation>
        <location evidence="3">Secreted</location>
        <location evidence="3">Extracellular space</location>
    </subcellularLocation>
</comment>
<keyword evidence="9 15" id="KW-0378">Hydrolase</keyword>
<dbReference type="EMBL" id="MAVT02001585">
    <property type="protein sequence ID" value="POS70558.1"/>
    <property type="molecule type" value="Genomic_DNA"/>
</dbReference>
<evidence type="ECO:0000256" key="14">
    <source>
        <dbReference type="ARBA" id="ARBA00023180"/>
    </source>
</evidence>
<reference evidence="17" key="1">
    <citation type="submission" date="2017-09" db="EMBL/GenBank/DDBJ databases">
        <title>Polyketide synthases of a Diaporthe helianthi virulent isolate.</title>
        <authorList>
            <person name="Baroncelli R."/>
        </authorList>
    </citation>
    <scope>NUCLEOTIDE SEQUENCE [LARGE SCALE GENOMIC DNA]</scope>
    <source>
        <strain evidence="17">7/96</strain>
    </source>
</reference>
<feature type="domain" description="Peptidase S53" evidence="16">
    <location>
        <begin position="220"/>
        <end position="614"/>
    </location>
</feature>
<protein>
    <recommendedName>
        <fullName evidence="4">tripeptidyl-peptidase II</fullName>
        <ecNumber evidence="4">3.4.14.10</ecNumber>
    </recommendedName>
</protein>
<dbReference type="PROSITE" id="PS00138">
    <property type="entry name" value="SUBTILASE_SER"/>
    <property type="match status" value="1"/>
</dbReference>
<evidence type="ECO:0000256" key="15">
    <source>
        <dbReference type="PROSITE-ProRule" id="PRU01032"/>
    </source>
</evidence>
<evidence type="ECO:0000256" key="1">
    <source>
        <dbReference type="ARBA" id="ARBA00001910"/>
    </source>
</evidence>
<accession>A0A2P5HJW8</accession>
<comment type="catalytic activity">
    <reaction evidence="1">
        <text>Release of an N-terminal tripeptide from a polypeptide.</text>
        <dbReference type="EC" id="3.4.14.10"/>
    </reaction>
</comment>
<evidence type="ECO:0000256" key="7">
    <source>
        <dbReference type="ARBA" id="ARBA00022723"/>
    </source>
</evidence>
<keyword evidence="10 15" id="KW-0720">Serine protease</keyword>
<evidence type="ECO:0000313" key="18">
    <source>
        <dbReference type="Proteomes" id="UP000094444"/>
    </source>
</evidence>
<comment type="cofactor">
    <cofactor evidence="15">
        <name>Ca(2+)</name>
        <dbReference type="ChEBI" id="CHEBI:29108"/>
    </cofactor>
    <text evidence="15">Binds 1 Ca(2+) ion per subunit.</text>
</comment>
<keyword evidence="8" id="KW-0732">Signal</keyword>
<dbReference type="GO" id="GO:0006508">
    <property type="term" value="P:proteolysis"/>
    <property type="evidence" value="ECO:0007669"/>
    <property type="project" value="UniProtKB-KW"/>
</dbReference>
<evidence type="ECO:0000256" key="2">
    <source>
        <dbReference type="ARBA" id="ARBA00002451"/>
    </source>
</evidence>
<dbReference type="PANTHER" id="PTHR14218">
    <property type="entry name" value="PROTEASE S8 TRIPEPTIDYL PEPTIDASE I CLN2"/>
    <property type="match status" value="1"/>
</dbReference>
<keyword evidence="12" id="KW-0843">Virulence</keyword>
<dbReference type="SUPFAM" id="SSF52743">
    <property type="entry name" value="Subtilisin-like"/>
    <property type="match status" value="1"/>
</dbReference>
<dbReference type="Proteomes" id="UP000094444">
    <property type="component" value="Unassembled WGS sequence"/>
</dbReference>
<dbReference type="CDD" id="cd11377">
    <property type="entry name" value="Pro-peptidase_S53"/>
    <property type="match status" value="1"/>
</dbReference>